<dbReference type="SUPFAM" id="SSF63829">
    <property type="entry name" value="Calcium-dependent phosphotriesterase"/>
    <property type="match status" value="1"/>
</dbReference>
<protein>
    <submittedName>
        <fullName evidence="3">Delta-60 repeat domain-containing protein/Por secretion system C-terminal sorting domain-containing protein</fullName>
    </submittedName>
</protein>
<keyword evidence="1" id="KW-0732">Signal</keyword>
<dbReference type="InterPro" id="IPR026444">
    <property type="entry name" value="Secre_tail"/>
</dbReference>
<sequence>MRSLLLVLLSSVISSSVLLGQQLDNTFHSAIPFRAAYTSCQVKLADGNILLGGSIDYYNNTPVHDLIRIHPDGSRDATFSFAGQSGYYVHDLALRDNGEIVVLLKAFNSYNSDIFSSSKVLVLDKDGLLKVALDTKPDATTIAVQNDGKILVGGSTATGGYAIRYNQDLSPDNAFNTTLSVDGWVTDIKVAGDKLFLAGIIHKVNGVTKNNIVKLNLDGTLDNSFDTGSGTSDFVGAVTVAPDGKILPGMTYINSFNGQQRRGTVRLNADGSVDDTFGVVSLNGMMSEPLVTPEGIYFFSYLEWKDVYGMYLMRITDAGAMDPDFEPVFLSMEQSLAYPTLLPVGDHFIVTGAVVAGNPYQVSWVDKTGVVDPAFAPRISRTGVVRFGDEQNGKIIVGGDFVRIDSVNTFGMARLNGDGTVDDSFVADENYGVVAQMQLFDDETALVSTNKYFFKLDSQGKVKPDFNWTTGGFLYQVNRFRVLNDDKIIVGDPNTIARLNPDGSLDGSFYMGHSSSSTAFSFDMQGDSIIYGFTVWTGGDEFTTKVQRITPNAVVDTTFHVKTGPGVADVTNWTSVTMVKVLENKEILIGGYFDTFDGLPVAHGLVKLSRDGKIDQAFNANQSNASGPYGFFDPQVEQIGSKVYIRGDYSIYVINLDGTVDAWTIPVTVEGISGIVASSSEEGTSNGRAKSDDSYIIALGSFQPAESDKHLSILKIKITQEPEEPNTVTGVEPKHESLELEIYPQPTTGILNVRFDDARTGFSAEVYNSSGLKMLEKNYAAPSGNDATTLDVTQIPPGFYTLRVVNKSGKAGYSKFIRVP</sequence>
<gene>
    <name evidence="3" type="ORF">SAMN04488109_0475</name>
</gene>
<dbReference type="RefSeq" id="WP_178376999.1">
    <property type="nucleotide sequence ID" value="NZ_FQWQ01000001.1"/>
</dbReference>
<feature type="signal peptide" evidence="1">
    <location>
        <begin position="1"/>
        <end position="19"/>
    </location>
</feature>
<feature type="chain" id="PRO_5012002417" evidence="1">
    <location>
        <begin position="20"/>
        <end position="820"/>
    </location>
</feature>
<feature type="domain" description="Secretion system C-terminal sorting" evidence="2">
    <location>
        <begin position="742"/>
        <end position="817"/>
    </location>
</feature>
<evidence type="ECO:0000256" key="1">
    <source>
        <dbReference type="SAM" id="SignalP"/>
    </source>
</evidence>
<dbReference type="NCBIfam" id="TIGR04183">
    <property type="entry name" value="Por_Secre_tail"/>
    <property type="match status" value="1"/>
</dbReference>
<proteinExistence type="predicted"/>
<dbReference type="Gene3D" id="2.80.10.50">
    <property type="match status" value="4"/>
</dbReference>
<dbReference type="Pfam" id="PF17164">
    <property type="entry name" value="DUF5122"/>
    <property type="match status" value="6"/>
</dbReference>
<name>A0A1M5K8I8_9BACT</name>
<evidence type="ECO:0000259" key="2">
    <source>
        <dbReference type="Pfam" id="PF18962"/>
    </source>
</evidence>
<dbReference type="AlphaFoldDB" id="A0A1M5K8I8"/>
<evidence type="ECO:0000313" key="3">
    <source>
        <dbReference type="EMBL" id="SHG48493.1"/>
    </source>
</evidence>
<dbReference type="EMBL" id="FQWQ01000001">
    <property type="protein sequence ID" value="SHG48493.1"/>
    <property type="molecule type" value="Genomic_DNA"/>
</dbReference>
<dbReference type="Proteomes" id="UP000184212">
    <property type="component" value="Unassembled WGS sequence"/>
</dbReference>
<keyword evidence="4" id="KW-1185">Reference proteome</keyword>
<evidence type="ECO:0000313" key="4">
    <source>
        <dbReference type="Proteomes" id="UP000184212"/>
    </source>
</evidence>
<dbReference type="Pfam" id="PF18962">
    <property type="entry name" value="Por_Secre_tail"/>
    <property type="match status" value="1"/>
</dbReference>
<dbReference type="InterPro" id="IPR013431">
    <property type="entry name" value="Delta_60_rpt"/>
</dbReference>
<dbReference type="STRING" id="947013.SAMN04488109_0475"/>
<dbReference type="NCBIfam" id="TIGR02608">
    <property type="entry name" value="delta_60_rpt"/>
    <property type="match status" value="6"/>
</dbReference>
<accession>A0A1M5K8I8</accession>
<organism evidence="3 4">
    <name type="scientific">Chryseolinea serpens</name>
    <dbReference type="NCBI Taxonomy" id="947013"/>
    <lineage>
        <taxon>Bacteria</taxon>
        <taxon>Pseudomonadati</taxon>
        <taxon>Bacteroidota</taxon>
        <taxon>Cytophagia</taxon>
        <taxon>Cytophagales</taxon>
        <taxon>Fulvivirgaceae</taxon>
        <taxon>Chryseolinea</taxon>
    </lineage>
</organism>
<reference evidence="3 4" key="1">
    <citation type="submission" date="2016-11" db="EMBL/GenBank/DDBJ databases">
        <authorList>
            <person name="Jaros S."/>
            <person name="Januszkiewicz K."/>
            <person name="Wedrychowicz H."/>
        </authorList>
    </citation>
    <scope>NUCLEOTIDE SEQUENCE [LARGE SCALE GENOMIC DNA]</scope>
    <source>
        <strain evidence="3 4">DSM 24574</strain>
    </source>
</reference>